<evidence type="ECO:0000256" key="2">
    <source>
        <dbReference type="SAM" id="MobiDB-lite"/>
    </source>
</evidence>
<dbReference type="Proteomes" id="UP000663854">
    <property type="component" value="Unassembled WGS sequence"/>
</dbReference>
<evidence type="ECO:0000313" key="4">
    <source>
        <dbReference type="EMBL" id="CAF1073892.1"/>
    </source>
</evidence>
<feature type="coiled-coil region" evidence="1">
    <location>
        <begin position="394"/>
        <end position="428"/>
    </location>
</feature>
<dbReference type="EMBL" id="CAJNOH010000236">
    <property type="protein sequence ID" value="CAF0960450.1"/>
    <property type="molecule type" value="Genomic_DNA"/>
</dbReference>
<dbReference type="AlphaFoldDB" id="A0A814DXQ7"/>
<comment type="caution">
    <text evidence="3">The sequence shown here is derived from an EMBL/GenBank/DDBJ whole genome shotgun (WGS) entry which is preliminary data.</text>
</comment>
<proteinExistence type="predicted"/>
<name>A0A814DXQ7_9BILA</name>
<feature type="compositionally biased region" description="Basic residues" evidence="2">
    <location>
        <begin position="205"/>
        <end position="216"/>
    </location>
</feature>
<feature type="region of interest" description="Disordered" evidence="2">
    <location>
        <begin position="429"/>
        <end position="456"/>
    </location>
</feature>
<feature type="compositionally biased region" description="Basic and acidic residues" evidence="2">
    <location>
        <begin position="127"/>
        <end position="141"/>
    </location>
</feature>
<feature type="compositionally biased region" description="Low complexity" evidence="2">
    <location>
        <begin position="654"/>
        <end position="663"/>
    </location>
</feature>
<protein>
    <submittedName>
        <fullName evidence="3">Uncharacterized protein</fullName>
    </submittedName>
</protein>
<feature type="compositionally biased region" description="Basic and acidic residues" evidence="2">
    <location>
        <begin position="674"/>
        <end position="684"/>
    </location>
</feature>
<evidence type="ECO:0000256" key="1">
    <source>
        <dbReference type="SAM" id="Coils"/>
    </source>
</evidence>
<dbReference type="Proteomes" id="UP000663870">
    <property type="component" value="Unassembled WGS sequence"/>
</dbReference>
<feature type="region of interest" description="Disordered" evidence="2">
    <location>
        <begin position="46"/>
        <end position="229"/>
    </location>
</feature>
<feature type="compositionally biased region" description="Polar residues" evidence="2">
    <location>
        <begin position="142"/>
        <end position="154"/>
    </location>
</feature>
<feature type="compositionally biased region" description="Polar residues" evidence="2">
    <location>
        <begin position="429"/>
        <end position="440"/>
    </location>
</feature>
<feature type="compositionally biased region" description="Polar residues" evidence="2">
    <location>
        <begin position="330"/>
        <end position="341"/>
    </location>
</feature>
<keyword evidence="1" id="KW-0175">Coiled coil</keyword>
<feature type="region of interest" description="Disordered" evidence="2">
    <location>
        <begin position="730"/>
        <end position="781"/>
    </location>
</feature>
<reference evidence="3" key="1">
    <citation type="submission" date="2021-02" db="EMBL/GenBank/DDBJ databases">
        <authorList>
            <person name="Nowell W R."/>
        </authorList>
    </citation>
    <scope>NUCLEOTIDE SEQUENCE</scope>
</reference>
<evidence type="ECO:0000313" key="3">
    <source>
        <dbReference type="EMBL" id="CAF0960450.1"/>
    </source>
</evidence>
<feature type="compositionally biased region" description="Low complexity" evidence="2">
    <location>
        <begin position="747"/>
        <end position="763"/>
    </location>
</feature>
<organism evidence="3 5">
    <name type="scientific">Rotaria sordida</name>
    <dbReference type="NCBI Taxonomy" id="392033"/>
    <lineage>
        <taxon>Eukaryota</taxon>
        <taxon>Metazoa</taxon>
        <taxon>Spiralia</taxon>
        <taxon>Gnathifera</taxon>
        <taxon>Rotifera</taxon>
        <taxon>Eurotatoria</taxon>
        <taxon>Bdelloidea</taxon>
        <taxon>Philodinida</taxon>
        <taxon>Philodinidae</taxon>
        <taxon>Rotaria</taxon>
    </lineage>
</organism>
<feature type="compositionally biased region" description="Low complexity" evidence="2">
    <location>
        <begin position="315"/>
        <end position="329"/>
    </location>
</feature>
<feature type="region of interest" description="Disordered" evidence="2">
    <location>
        <begin position="611"/>
        <end position="684"/>
    </location>
</feature>
<keyword evidence="6" id="KW-1185">Reference proteome</keyword>
<accession>A0A814DXQ7</accession>
<feature type="compositionally biased region" description="Basic and acidic residues" evidence="2">
    <location>
        <begin position="157"/>
        <end position="169"/>
    </location>
</feature>
<feature type="compositionally biased region" description="Basic residues" evidence="2">
    <location>
        <begin position="102"/>
        <end position="114"/>
    </location>
</feature>
<feature type="compositionally biased region" description="Polar residues" evidence="2">
    <location>
        <begin position="486"/>
        <end position="495"/>
    </location>
</feature>
<sequence length="781" mass="89214">MYPTSAFNQASIGFPFPGQQLSASLYQSQYGGLTGFNPQVAAHFQQAQPPPRGQSLPASGRQYPILNGTYIPPPSSSSSRRQKYSYYPPPAPSHHYEQRSNHGSKSKKYHKRRSLSPSGAGEQGLYSDHDQQRQERHEKLQEQQLHNGSQSSPLANRPKEEGSGERDQRQQSQLTESSHGGDATQGGVARTEEAQANVESDRQKSSSKRKKHHRRDHHDNYNIPLSQGIPLDKNLYQQPHQSQHYSQYPTYYEEYRGELPTQLKVHRQPLYTGYNQAYEESIRRGDVTRKYAKRSTRLPPEVKQQLFPHEDDQQKQPPLQQQQQQQQQQAYQFGSTNSGYSQQQQQQPFGNIRPSFNPYQPYGISQVQPNYYSTTPGSVPYNTLQPWSNIGVVHGSGEQEIQHLRHRIRTLEDEIYKLQRKLNKTTLNKNETIGGQNGTIRSHHRSKHASSVSPRQTPVIVELNNTTGEAIRDFSSKKKHRHRTLSNRSSQTEQHYIQQDLTTGIIPGQNQRTSEAHQHSQTDGPQTFEGETKPPTSKSTREETAARLAQAAAAHVNSRQGFTGVSPQQQQQQQQQQQASVPAPPPPVSQVGRTQLSNQQQQFLYQQGVLPPQGQQIHGPSPHFPGAGNIVYSGDPYQQQQQQFIDPHQRILPNQNYNQSNNNELYDDDDDDEAEHRQREGQSRSVEKILDAFERFYINRGKPTTVPMKVKYIPEDNNSNQKYIKHYHQRNTNNNNRYHSTTRQNRSSSSSSESIYSNSPSLSRRSLYDNNHRKSTTNSFI</sequence>
<feature type="region of interest" description="Disordered" evidence="2">
    <location>
        <begin position="309"/>
        <end position="361"/>
    </location>
</feature>
<evidence type="ECO:0000313" key="6">
    <source>
        <dbReference type="Proteomes" id="UP000663870"/>
    </source>
</evidence>
<feature type="compositionally biased region" description="Polar residues" evidence="2">
    <location>
        <begin position="730"/>
        <end position="746"/>
    </location>
</feature>
<evidence type="ECO:0000313" key="5">
    <source>
        <dbReference type="Proteomes" id="UP000663854"/>
    </source>
</evidence>
<feature type="region of interest" description="Disordered" evidence="2">
    <location>
        <begin position="474"/>
        <end position="495"/>
    </location>
</feature>
<gene>
    <name evidence="4" type="ORF">JXQ802_LOCUS17832</name>
    <name evidence="3" type="ORF">PYM288_LOCUS12595</name>
</gene>
<feature type="region of interest" description="Disordered" evidence="2">
    <location>
        <begin position="510"/>
        <end position="595"/>
    </location>
</feature>
<dbReference type="EMBL" id="CAJNOL010000458">
    <property type="protein sequence ID" value="CAF1073892.1"/>
    <property type="molecule type" value="Genomic_DNA"/>
</dbReference>
<feature type="compositionally biased region" description="Low complexity" evidence="2">
    <location>
        <begin position="565"/>
        <end position="581"/>
    </location>
</feature>